<feature type="compositionally biased region" description="Polar residues" evidence="2">
    <location>
        <begin position="348"/>
        <end position="361"/>
    </location>
</feature>
<feature type="coiled-coil region" evidence="1">
    <location>
        <begin position="395"/>
        <end position="422"/>
    </location>
</feature>
<evidence type="ECO:0000313" key="4">
    <source>
        <dbReference type="Proteomes" id="UP001165063"/>
    </source>
</evidence>
<dbReference type="Gene3D" id="1.20.1270.60">
    <property type="entry name" value="Arfaptin homology (AH) domain/BAR domain"/>
    <property type="match status" value="1"/>
</dbReference>
<protein>
    <submittedName>
        <fullName evidence="3">Unnamed protein product</fullName>
    </submittedName>
</protein>
<sequence length="472" mass="54700">MADLIPTDIFFHYLQEMGSASFDNNFWTLDYRSGYNSLVTALNNESLKKLETMKVFFDSKTEFENKFCHSLRDTYKAREGEFIVYDKNGEHEDDDKLISSFSCSIKVLEEMYHEARYRKRYGLALLNDITLPLNQFINIYRQNIQIDQSEMLANIAKFEASKRAYLTAKNTYLQTARELNKFSHEKIIESLTLFENFDKERKLKLLDREPLNYSIDQDLQLSRAELIEVLKALISRSTIDIVKRFLKKSITRVVATGDEITTYLVNSIAIPKIDSIAKAEIFGQFLIEKDFLHNLNNRMQGFANISEWRYEWTLKAYDLCNIKPPFDVPLTANGTIDPYNPTPPVMNGRSSTPESEGSGIYSSTTSLVTRVATSATEITRSSRISPETAENYSYIKELKFKCDDLENAYMSATIQLDELRSELEKSLFRSLHLLNSLEVGRLVYSKRFIDRFVELTYKSTPENPNPYKNYNT</sequence>
<evidence type="ECO:0000256" key="1">
    <source>
        <dbReference type="SAM" id="Coils"/>
    </source>
</evidence>
<gene>
    <name evidence="3" type="ORF">Amon01_000868500</name>
</gene>
<dbReference type="AlphaFoldDB" id="A0A9W6Z8N8"/>
<feature type="region of interest" description="Disordered" evidence="2">
    <location>
        <begin position="339"/>
        <end position="361"/>
    </location>
</feature>
<organism evidence="3 4">
    <name type="scientific">Ambrosiozyma monospora</name>
    <name type="common">Yeast</name>
    <name type="synonym">Endomycopsis monosporus</name>
    <dbReference type="NCBI Taxonomy" id="43982"/>
    <lineage>
        <taxon>Eukaryota</taxon>
        <taxon>Fungi</taxon>
        <taxon>Dikarya</taxon>
        <taxon>Ascomycota</taxon>
        <taxon>Saccharomycotina</taxon>
        <taxon>Pichiomycetes</taxon>
        <taxon>Pichiales</taxon>
        <taxon>Pichiaceae</taxon>
        <taxon>Ambrosiozyma</taxon>
    </lineage>
</organism>
<dbReference type="Proteomes" id="UP001165063">
    <property type="component" value="Unassembled WGS sequence"/>
</dbReference>
<comment type="caution">
    <text evidence="3">The sequence shown here is derived from an EMBL/GenBank/DDBJ whole genome shotgun (WGS) entry which is preliminary data.</text>
</comment>
<name>A0A9W6Z8N8_AMBMO</name>
<accession>A0A9W6Z8N8</accession>
<dbReference type="EMBL" id="BSXU01008189">
    <property type="protein sequence ID" value="GMG59355.1"/>
    <property type="molecule type" value="Genomic_DNA"/>
</dbReference>
<evidence type="ECO:0000256" key="2">
    <source>
        <dbReference type="SAM" id="MobiDB-lite"/>
    </source>
</evidence>
<reference evidence="3" key="1">
    <citation type="submission" date="2023-04" db="EMBL/GenBank/DDBJ databases">
        <title>Ambrosiozyma monospora NBRC 1965.</title>
        <authorList>
            <person name="Ichikawa N."/>
            <person name="Sato H."/>
            <person name="Tonouchi N."/>
        </authorList>
    </citation>
    <scope>NUCLEOTIDE SEQUENCE</scope>
    <source>
        <strain evidence="3">NBRC 1965</strain>
    </source>
</reference>
<dbReference type="InterPro" id="IPR027267">
    <property type="entry name" value="AH/BAR_dom_sf"/>
</dbReference>
<evidence type="ECO:0000313" key="3">
    <source>
        <dbReference type="EMBL" id="GMG59355.1"/>
    </source>
</evidence>
<dbReference type="OrthoDB" id="2155291at2759"/>
<keyword evidence="1" id="KW-0175">Coiled coil</keyword>
<keyword evidence="4" id="KW-1185">Reference proteome</keyword>
<dbReference type="SUPFAM" id="SSF103657">
    <property type="entry name" value="BAR/IMD domain-like"/>
    <property type="match status" value="1"/>
</dbReference>
<proteinExistence type="predicted"/>